<dbReference type="EMBL" id="CP128986">
    <property type="protein sequence ID" value="WOC13936.1"/>
    <property type="molecule type" value="Genomic_DNA"/>
</dbReference>
<feature type="transmembrane region" description="Helical" evidence="7">
    <location>
        <begin position="169"/>
        <end position="189"/>
    </location>
</feature>
<dbReference type="Pfam" id="PF13515">
    <property type="entry name" value="FUSC_2"/>
    <property type="match status" value="1"/>
</dbReference>
<evidence type="ECO:0000256" key="2">
    <source>
        <dbReference type="ARBA" id="ARBA00022475"/>
    </source>
</evidence>
<keyword evidence="2" id="KW-1003">Cell membrane</keyword>
<reference evidence="9" key="1">
    <citation type="submission" date="2023-06" db="EMBL/GenBank/DDBJ databases">
        <title>Gordonia sp. nov. and Pseudochrobactrum sp. nov., two species isolated from the burying beetle Nicrophorus vespilloides.</title>
        <authorList>
            <person name="Poehlein A."/>
            <person name="Guzman J."/>
            <person name="Daniel R."/>
            <person name="Vilcinskas A."/>
        </authorList>
    </citation>
    <scope>NUCLEOTIDE SEQUENCE</scope>
    <source>
        <strain evidence="9">MP11Mi</strain>
    </source>
</reference>
<dbReference type="PANTHER" id="PTHR30509">
    <property type="entry name" value="P-HYDROXYBENZOIC ACID EFFLUX PUMP SUBUNIT-RELATED"/>
    <property type="match status" value="1"/>
</dbReference>
<evidence type="ECO:0000256" key="1">
    <source>
        <dbReference type="ARBA" id="ARBA00004651"/>
    </source>
</evidence>
<evidence type="ECO:0000256" key="6">
    <source>
        <dbReference type="ARBA" id="ARBA00043993"/>
    </source>
</evidence>
<evidence type="ECO:0000313" key="9">
    <source>
        <dbReference type="EMBL" id="WOC13936.1"/>
    </source>
</evidence>
<feature type="transmembrane region" description="Helical" evidence="7">
    <location>
        <begin position="548"/>
        <end position="566"/>
    </location>
</feature>
<feature type="transmembrane region" description="Helical" evidence="7">
    <location>
        <begin position="428"/>
        <end position="455"/>
    </location>
</feature>
<evidence type="ECO:0000256" key="4">
    <source>
        <dbReference type="ARBA" id="ARBA00022989"/>
    </source>
</evidence>
<feature type="transmembrane region" description="Helical" evidence="7">
    <location>
        <begin position="467"/>
        <end position="488"/>
    </location>
</feature>
<organism evidence="9">
    <name type="scientific">Gordonia sp. MP11Mi</name>
    <dbReference type="NCBI Taxonomy" id="3022769"/>
    <lineage>
        <taxon>Bacteria</taxon>
        <taxon>Bacillati</taxon>
        <taxon>Actinomycetota</taxon>
        <taxon>Actinomycetes</taxon>
        <taxon>Mycobacteriales</taxon>
        <taxon>Gordoniaceae</taxon>
        <taxon>Gordonia</taxon>
    </lineage>
</organism>
<sequence>MFERVPRRTRRRGSLAEDGIAEHASGATTSADLKPAASASNRPVGKATRSAVVVTSVAVVMNLVLDVGTSGFYATFGVFILLVLSDFQGPLRSRFLAYVLTGATGLVLIAIGTVVQPHLAAKLVVTLVVVLALAYVTVLRGYVRSAYLSLLLPFIVAVTTEAPLDGLSVSVACYAAGVTVAAVSAVLLWPNRETPAVQRAIAATLTASAKMIAGSPPMRPGATADQVTALMGDVAAANEALGAVFRGKLARPGNLTTQERGLVQLVDDAQRLRYSIRWLSGKATESTPVDSDLLCATHDTLMACAEALNTGKLLPEAVSATLDRARAEHIAKYPDLADLLVSEGKITELIETANASFYARLTSFLTAMAVRHTRFALGQGARERVADLSREDLVTDISRIDGASDPVPLLRSNLTLASPWLRQAIRTAVAVTVAVLIIDLMHLQTGFWVILGIAASLQLTAVGSRKSALWVAVGTVLGFVVCAGLVALIGKNMSALICLLPFVAFLTVWSPSGKYAIVAKQAGFTVWFVMLVSLAGHEMSLAVGDRRLIDVGVGLAVSLVITAVLWPHGVADRVRGVLDESVRSTADYVAAAYTYVTSTMADSDEEAVKQSAQIAVVARARGADAFDVALSEGGADGADAAAWETVANAVDHAFVTATMVSELRSYGLAPLPDETAGAQLRAASTLIAGQFADAIDNEHDRPHHQADSATDAAAIYAANAETAAIETTIRSWGGRTGDLEYAIDGTPFAMSYGRAGTSLLWAQDWLLYFQWMAVHSGARPRR</sequence>
<accession>A0AA97CZH2</accession>
<evidence type="ECO:0000256" key="5">
    <source>
        <dbReference type="ARBA" id="ARBA00023136"/>
    </source>
</evidence>
<dbReference type="InterPro" id="IPR049453">
    <property type="entry name" value="Memb_transporter_dom"/>
</dbReference>
<feature type="transmembrane region" description="Helical" evidence="7">
    <location>
        <begin position="120"/>
        <end position="139"/>
    </location>
</feature>
<keyword evidence="3 7" id="KW-0812">Transmembrane</keyword>
<dbReference type="PANTHER" id="PTHR30509:SF9">
    <property type="entry name" value="MULTIDRUG RESISTANCE PROTEIN MDTO"/>
    <property type="match status" value="1"/>
</dbReference>
<feature type="transmembrane region" description="Helical" evidence="7">
    <location>
        <begin position="495"/>
        <end position="512"/>
    </location>
</feature>
<proteinExistence type="inferred from homology"/>
<keyword evidence="5 7" id="KW-0472">Membrane</keyword>
<comment type="subcellular location">
    <subcellularLocation>
        <location evidence="1">Cell membrane</location>
        <topology evidence="1">Multi-pass membrane protein</topology>
    </subcellularLocation>
</comment>
<feature type="domain" description="Integral membrane bound transporter" evidence="8">
    <location>
        <begin position="433"/>
        <end position="561"/>
    </location>
</feature>
<feature type="transmembrane region" description="Helical" evidence="7">
    <location>
        <begin position="71"/>
        <end position="88"/>
    </location>
</feature>
<gene>
    <name evidence="9" type="ORF">MP11Mi_30480</name>
</gene>
<dbReference type="AlphaFoldDB" id="A0AA97CZH2"/>
<comment type="similarity">
    <text evidence="6">Belongs to the YccS/YhfK family.</text>
</comment>
<evidence type="ECO:0000256" key="7">
    <source>
        <dbReference type="SAM" id="Phobius"/>
    </source>
</evidence>
<evidence type="ECO:0000256" key="3">
    <source>
        <dbReference type="ARBA" id="ARBA00022692"/>
    </source>
</evidence>
<keyword evidence="4 7" id="KW-1133">Transmembrane helix</keyword>
<protein>
    <recommendedName>
        <fullName evidence="8">Integral membrane bound transporter domain-containing protein</fullName>
    </recommendedName>
</protein>
<evidence type="ECO:0000259" key="8">
    <source>
        <dbReference type="Pfam" id="PF13515"/>
    </source>
</evidence>
<feature type="transmembrane region" description="Helical" evidence="7">
    <location>
        <begin position="95"/>
        <end position="114"/>
    </location>
</feature>
<dbReference type="GO" id="GO:0005886">
    <property type="term" value="C:plasma membrane"/>
    <property type="evidence" value="ECO:0007669"/>
    <property type="project" value="UniProtKB-SubCell"/>
</dbReference>
<name>A0AA97CZH2_9ACTN</name>
<feature type="transmembrane region" description="Helical" evidence="7">
    <location>
        <begin position="518"/>
        <end position="536"/>
    </location>
</feature>